<dbReference type="PROSITE" id="PS00588">
    <property type="entry name" value="FLAGELLA_BB_ROD"/>
    <property type="match status" value="1"/>
</dbReference>
<organism evidence="11 12">
    <name type="scientific">Frondihabitans cladoniiphilus</name>
    <dbReference type="NCBI Taxonomy" id="715785"/>
    <lineage>
        <taxon>Bacteria</taxon>
        <taxon>Bacillati</taxon>
        <taxon>Actinomycetota</taxon>
        <taxon>Actinomycetes</taxon>
        <taxon>Micrococcales</taxon>
        <taxon>Microbacteriaceae</taxon>
        <taxon>Frondihabitans</taxon>
    </lineage>
</organism>
<dbReference type="InterPro" id="IPR010930">
    <property type="entry name" value="Flg_bb/hook_C_dom"/>
</dbReference>
<evidence type="ECO:0000256" key="1">
    <source>
        <dbReference type="ARBA" id="ARBA00004365"/>
    </source>
</evidence>
<dbReference type="RefSeq" id="WP_345375580.1">
    <property type="nucleotide sequence ID" value="NZ_BAABLM010000003.1"/>
</dbReference>
<keyword evidence="12" id="KW-1185">Reference proteome</keyword>
<keyword evidence="11" id="KW-0966">Cell projection</keyword>
<comment type="subcellular location">
    <subcellularLocation>
        <location evidence="1 7">Bacterial flagellum</location>
    </subcellularLocation>
    <subcellularLocation>
        <location evidence="2 7">Secreted</location>
    </subcellularLocation>
</comment>
<dbReference type="InterPro" id="IPR001444">
    <property type="entry name" value="Flag_bb_rod_N"/>
</dbReference>
<dbReference type="InterPro" id="IPR053927">
    <property type="entry name" value="FlgK_helical"/>
</dbReference>
<feature type="domain" description="Flagellar hook-associated protein FlgK helical" evidence="10">
    <location>
        <begin position="99"/>
        <end position="342"/>
    </location>
</feature>
<reference evidence="12" key="1">
    <citation type="journal article" date="2019" name="Int. J. Syst. Evol. Microbiol.">
        <title>The Global Catalogue of Microorganisms (GCM) 10K type strain sequencing project: providing services to taxonomists for standard genome sequencing and annotation.</title>
        <authorList>
            <consortium name="The Broad Institute Genomics Platform"/>
            <consortium name="The Broad Institute Genome Sequencing Center for Infectious Disease"/>
            <person name="Wu L."/>
            <person name="Ma J."/>
        </authorList>
    </citation>
    <scope>NUCLEOTIDE SEQUENCE [LARGE SCALE GENOMIC DNA]</scope>
    <source>
        <strain evidence="12">JCM 18956</strain>
    </source>
</reference>
<dbReference type="PRINTS" id="PR01005">
    <property type="entry name" value="FLGHOOKAP1"/>
</dbReference>
<feature type="domain" description="Flagellar basal body rod protein N-terminal" evidence="8">
    <location>
        <begin position="8"/>
        <end position="38"/>
    </location>
</feature>
<dbReference type="Proteomes" id="UP001501295">
    <property type="component" value="Unassembled WGS sequence"/>
</dbReference>
<evidence type="ECO:0000256" key="4">
    <source>
        <dbReference type="ARBA" id="ARBA00016244"/>
    </source>
</evidence>
<dbReference type="Pfam" id="PF22638">
    <property type="entry name" value="FlgK_D1"/>
    <property type="match status" value="1"/>
</dbReference>
<evidence type="ECO:0000313" key="12">
    <source>
        <dbReference type="Proteomes" id="UP001501295"/>
    </source>
</evidence>
<evidence type="ECO:0000256" key="3">
    <source>
        <dbReference type="ARBA" id="ARBA00009677"/>
    </source>
</evidence>
<dbReference type="InterPro" id="IPR019776">
    <property type="entry name" value="Flagellar_basal_body_rod_CS"/>
</dbReference>
<dbReference type="Pfam" id="PF00460">
    <property type="entry name" value="Flg_bb_rod"/>
    <property type="match status" value="1"/>
</dbReference>
<name>A0ABP8VX04_9MICO</name>
<evidence type="ECO:0000256" key="6">
    <source>
        <dbReference type="ARBA" id="ARBA00023143"/>
    </source>
</evidence>
<proteinExistence type="inferred from homology"/>
<dbReference type="EMBL" id="BAABLM010000003">
    <property type="protein sequence ID" value="GAA4674513.1"/>
    <property type="molecule type" value="Genomic_DNA"/>
</dbReference>
<dbReference type="PANTHER" id="PTHR30033:SF1">
    <property type="entry name" value="FLAGELLAR HOOK-ASSOCIATED PROTEIN 1"/>
    <property type="match status" value="1"/>
</dbReference>
<feature type="domain" description="Flagellar basal-body/hook protein C-terminal" evidence="9">
    <location>
        <begin position="431"/>
        <end position="469"/>
    </location>
</feature>
<dbReference type="SUPFAM" id="SSF64518">
    <property type="entry name" value="Phase 1 flagellin"/>
    <property type="match status" value="1"/>
</dbReference>
<comment type="similarity">
    <text evidence="3 7">Belongs to the flagella basal body rod proteins family.</text>
</comment>
<dbReference type="InterPro" id="IPR002371">
    <property type="entry name" value="FlgK"/>
</dbReference>
<evidence type="ECO:0000256" key="5">
    <source>
        <dbReference type="ARBA" id="ARBA00022525"/>
    </source>
</evidence>
<evidence type="ECO:0000256" key="7">
    <source>
        <dbReference type="RuleBase" id="RU362065"/>
    </source>
</evidence>
<sequence>MTSTFGTLNTAYRGLSAASTGLGVVGENISNASVDGYTRQRVTTSSIEAVQNGLFTKGTTIGQGVSVDGVARLADATADAQVRSTASAAGYSSVRSDALSTLETGLNEPGTSGLSTQLSNFWSAWSDVSNAPGKTAPATALLGQANSIVQTIAAGYQSVSDQWSSARSSVDTLATQLNQDGAQIADLNTQIRTGLQTGSNVNELLDKRSLLTEDVAKLAGGTVHQNTDGTVDVLVGGNALVSGDTARTVQVTGAKTLDGSAASPVQLEWTHRPGASVGLDGGSIAGTLSVLAPASTDGSGTGGVLAEAASSYNALATQLATTVNAVHETGATASGATGTDFFTLSTSAPAALGLSVLPTDASQIASAAPGSGALDGSVADKIHQIGISATAPDKTWASFVTSTGSLAKAAITGSDRATTAATNAKTQQASGASVDLDEENVNLLTFQHAYQGAARMMTAVDSMLDTLINHMGLVGMS</sequence>
<evidence type="ECO:0000259" key="10">
    <source>
        <dbReference type="Pfam" id="PF22638"/>
    </source>
</evidence>
<keyword evidence="6 7" id="KW-0975">Bacterial flagellum</keyword>
<evidence type="ECO:0000256" key="2">
    <source>
        <dbReference type="ARBA" id="ARBA00004613"/>
    </source>
</evidence>
<evidence type="ECO:0000259" key="8">
    <source>
        <dbReference type="Pfam" id="PF00460"/>
    </source>
</evidence>
<evidence type="ECO:0000313" key="11">
    <source>
        <dbReference type="EMBL" id="GAA4674513.1"/>
    </source>
</evidence>
<dbReference type="PANTHER" id="PTHR30033">
    <property type="entry name" value="FLAGELLAR HOOK-ASSOCIATED PROTEIN 1"/>
    <property type="match status" value="1"/>
</dbReference>
<evidence type="ECO:0000259" key="9">
    <source>
        <dbReference type="Pfam" id="PF06429"/>
    </source>
</evidence>
<keyword evidence="5 7" id="KW-0964">Secreted</keyword>
<keyword evidence="11" id="KW-0969">Cilium</keyword>
<accession>A0ABP8VX04</accession>
<keyword evidence="11" id="KW-0282">Flagellum</keyword>
<dbReference type="NCBIfam" id="TIGR02492">
    <property type="entry name" value="flgK_ends"/>
    <property type="match status" value="1"/>
</dbReference>
<protein>
    <recommendedName>
        <fullName evidence="4 7">Flagellar hook-associated protein 1</fullName>
        <shortName evidence="7">HAP1</shortName>
    </recommendedName>
</protein>
<dbReference type="Pfam" id="PF06429">
    <property type="entry name" value="Flg_bbr_C"/>
    <property type="match status" value="1"/>
</dbReference>
<comment type="caution">
    <text evidence="11">The sequence shown here is derived from an EMBL/GenBank/DDBJ whole genome shotgun (WGS) entry which is preliminary data.</text>
</comment>
<gene>
    <name evidence="7 11" type="primary">flgK</name>
    <name evidence="11" type="ORF">GCM10025780_18740</name>
</gene>